<feature type="transmembrane region" description="Helical" evidence="7">
    <location>
        <begin position="64"/>
        <end position="88"/>
    </location>
</feature>
<protein>
    <submittedName>
        <fullName evidence="8">Na(+) H(+) antiporter subunit C</fullName>
    </submittedName>
</protein>
<keyword evidence="4 7" id="KW-0812">Transmembrane</keyword>
<comment type="similarity">
    <text evidence="2">Belongs to the CPA3 antiporters (TC 2.A.63) subunit C family.</text>
</comment>
<sequence>MALTVGILFGVGVMLTLRRDLVRMAAGGLLVTNAAILFTLSTGFAHRGEPLLPDADGRPMTDPLAQALGLTAIVIGFATSALLLALVYRMHEQHGSIDLRDMVHAELEEERTLSQEPEPPEDA</sequence>
<dbReference type="Gene3D" id="1.10.287.3510">
    <property type="match status" value="1"/>
</dbReference>
<keyword evidence="6 7" id="KW-0472">Membrane</keyword>
<dbReference type="OrthoDB" id="5519825at2"/>
<name>A0A250ID30_9BACT</name>
<accession>A0A250ID30</accession>
<keyword evidence="5 7" id="KW-1133">Transmembrane helix</keyword>
<keyword evidence="9" id="KW-1185">Reference proteome</keyword>
<reference evidence="8 9" key="1">
    <citation type="submission" date="2017-06" db="EMBL/GenBank/DDBJ databases">
        <authorList>
            <person name="Kim H.J."/>
            <person name="Triplett B.A."/>
        </authorList>
    </citation>
    <scope>NUCLEOTIDE SEQUENCE [LARGE SCALE GENOMIC DNA]</scope>
    <source>
        <strain evidence="8 9">DSM 14713</strain>
    </source>
</reference>
<evidence type="ECO:0000313" key="8">
    <source>
        <dbReference type="EMBL" id="ATB29749.1"/>
    </source>
</evidence>
<dbReference type="Proteomes" id="UP000217289">
    <property type="component" value="Chromosome"/>
</dbReference>
<evidence type="ECO:0000256" key="2">
    <source>
        <dbReference type="ARBA" id="ARBA00010388"/>
    </source>
</evidence>
<proteinExistence type="inferred from homology"/>
<dbReference type="GO" id="GO:0005886">
    <property type="term" value="C:plasma membrane"/>
    <property type="evidence" value="ECO:0007669"/>
    <property type="project" value="UniProtKB-SubCell"/>
</dbReference>
<dbReference type="EMBL" id="CP022163">
    <property type="protein sequence ID" value="ATB29749.1"/>
    <property type="molecule type" value="Genomic_DNA"/>
</dbReference>
<dbReference type="Pfam" id="PF00420">
    <property type="entry name" value="Oxidored_q2"/>
    <property type="match status" value="1"/>
</dbReference>
<comment type="subcellular location">
    <subcellularLocation>
        <location evidence="1">Cell membrane</location>
        <topology evidence="1">Multi-pass membrane protein</topology>
    </subcellularLocation>
</comment>
<evidence type="ECO:0000256" key="4">
    <source>
        <dbReference type="ARBA" id="ARBA00022692"/>
    </source>
</evidence>
<dbReference type="PANTHER" id="PTHR34583">
    <property type="entry name" value="ANTIPORTER SUBUNIT MNHC2-RELATED"/>
    <property type="match status" value="1"/>
</dbReference>
<feature type="transmembrane region" description="Helical" evidence="7">
    <location>
        <begin position="21"/>
        <end position="44"/>
    </location>
</feature>
<evidence type="ECO:0000256" key="1">
    <source>
        <dbReference type="ARBA" id="ARBA00004651"/>
    </source>
</evidence>
<organism evidence="8 9">
    <name type="scientific">Melittangium boletus DSM 14713</name>
    <dbReference type="NCBI Taxonomy" id="1294270"/>
    <lineage>
        <taxon>Bacteria</taxon>
        <taxon>Pseudomonadati</taxon>
        <taxon>Myxococcota</taxon>
        <taxon>Myxococcia</taxon>
        <taxon>Myxococcales</taxon>
        <taxon>Cystobacterineae</taxon>
        <taxon>Archangiaceae</taxon>
        <taxon>Melittangium</taxon>
    </lineage>
</organism>
<gene>
    <name evidence="8" type="ORF">MEBOL_003204</name>
</gene>
<evidence type="ECO:0000313" key="9">
    <source>
        <dbReference type="Proteomes" id="UP000217289"/>
    </source>
</evidence>
<dbReference type="AlphaFoldDB" id="A0A250ID30"/>
<dbReference type="KEGG" id="mbd:MEBOL_003204"/>
<evidence type="ECO:0000256" key="6">
    <source>
        <dbReference type="ARBA" id="ARBA00023136"/>
    </source>
</evidence>
<evidence type="ECO:0000256" key="7">
    <source>
        <dbReference type="SAM" id="Phobius"/>
    </source>
</evidence>
<dbReference type="InterPro" id="IPR050601">
    <property type="entry name" value="CPA3_antiporter_subunitC"/>
</dbReference>
<evidence type="ECO:0000256" key="3">
    <source>
        <dbReference type="ARBA" id="ARBA00022475"/>
    </source>
</evidence>
<dbReference type="RefSeq" id="WP_095978283.1">
    <property type="nucleotide sequence ID" value="NZ_CP022163.1"/>
</dbReference>
<dbReference type="InterPro" id="IPR039428">
    <property type="entry name" value="NUOK/Mnh_C1-like"/>
</dbReference>
<dbReference type="PANTHER" id="PTHR34583:SF2">
    <property type="entry name" value="ANTIPORTER SUBUNIT MNHC2-RELATED"/>
    <property type="match status" value="1"/>
</dbReference>
<keyword evidence="3" id="KW-1003">Cell membrane</keyword>
<evidence type="ECO:0000256" key="5">
    <source>
        <dbReference type="ARBA" id="ARBA00022989"/>
    </source>
</evidence>